<evidence type="ECO:0000313" key="4">
    <source>
        <dbReference type="Proteomes" id="UP000886653"/>
    </source>
</evidence>
<evidence type="ECO:0000259" key="2">
    <source>
        <dbReference type="PROSITE" id="PS00028"/>
    </source>
</evidence>
<dbReference type="AlphaFoldDB" id="A0A9P6NA86"/>
<reference evidence="3" key="1">
    <citation type="submission" date="2013-11" db="EMBL/GenBank/DDBJ databases">
        <title>Genome sequence of the fusiform rust pathogen reveals effectors for host alternation and coevolution with pine.</title>
        <authorList>
            <consortium name="DOE Joint Genome Institute"/>
            <person name="Smith K."/>
            <person name="Pendleton A."/>
            <person name="Kubisiak T."/>
            <person name="Anderson C."/>
            <person name="Salamov A."/>
            <person name="Aerts A."/>
            <person name="Riley R."/>
            <person name="Clum A."/>
            <person name="Lindquist E."/>
            <person name="Ence D."/>
            <person name="Campbell M."/>
            <person name="Kronenberg Z."/>
            <person name="Feau N."/>
            <person name="Dhillon B."/>
            <person name="Hamelin R."/>
            <person name="Burleigh J."/>
            <person name="Smith J."/>
            <person name="Yandell M."/>
            <person name="Nelson C."/>
            <person name="Grigoriev I."/>
            <person name="Davis J."/>
        </authorList>
    </citation>
    <scope>NUCLEOTIDE SEQUENCE</scope>
    <source>
        <strain evidence="3">G11</strain>
    </source>
</reference>
<proteinExistence type="predicted"/>
<feature type="region of interest" description="Disordered" evidence="1">
    <location>
        <begin position="1"/>
        <end position="38"/>
    </location>
</feature>
<name>A0A9P6NA86_9BASI</name>
<organism evidence="3 4">
    <name type="scientific">Cronartium quercuum f. sp. fusiforme G11</name>
    <dbReference type="NCBI Taxonomy" id="708437"/>
    <lineage>
        <taxon>Eukaryota</taxon>
        <taxon>Fungi</taxon>
        <taxon>Dikarya</taxon>
        <taxon>Basidiomycota</taxon>
        <taxon>Pucciniomycotina</taxon>
        <taxon>Pucciniomycetes</taxon>
        <taxon>Pucciniales</taxon>
        <taxon>Coleosporiaceae</taxon>
        <taxon>Cronartium</taxon>
    </lineage>
</organism>
<evidence type="ECO:0000256" key="1">
    <source>
        <dbReference type="SAM" id="MobiDB-lite"/>
    </source>
</evidence>
<feature type="compositionally biased region" description="Polar residues" evidence="1">
    <location>
        <begin position="13"/>
        <end position="36"/>
    </location>
</feature>
<accession>A0A9P6NA86</accession>
<gene>
    <name evidence="3" type="ORF">CROQUDRAFT_664974</name>
</gene>
<sequence length="262" mass="29640">MIPPVTPNDCLSLGQTKQTLSPDNLNPLRSSPSTQRLPPIRFLGAERQPRNDIQKTYFTKTCPSYHKITPSLGELSSRTILREYFSRPDNDQTLSPDPMNEYHSRSNLPSSWPNNNANIDESKDQAQGNSKLDMHCDRNASGHISANPNDQPQLPDVQATKPEHMTMTNHAPQHPAASKRSQLLGTCDSGSGMLEEYRCSACNRRCKTLSSFEKHQTSCTHRLALQCRYCRRPYTYLGYLSKHETDCQKLISGFVEKRPFSN</sequence>
<feature type="compositionally biased region" description="Polar residues" evidence="1">
    <location>
        <begin position="105"/>
        <end position="130"/>
    </location>
</feature>
<protein>
    <recommendedName>
        <fullName evidence="2">C2H2-type domain-containing protein</fullName>
    </recommendedName>
</protein>
<feature type="region of interest" description="Disordered" evidence="1">
    <location>
        <begin position="87"/>
        <end position="157"/>
    </location>
</feature>
<dbReference type="EMBL" id="MU167432">
    <property type="protein sequence ID" value="KAG0140597.1"/>
    <property type="molecule type" value="Genomic_DNA"/>
</dbReference>
<dbReference type="Proteomes" id="UP000886653">
    <property type="component" value="Unassembled WGS sequence"/>
</dbReference>
<dbReference type="InterPro" id="IPR013087">
    <property type="entry name" value="Znf_C2H2_type"/>
</dbReference>
<dbReference type="OrthoDB" id="40579at2759"/>
<comment type="caution">
    <text evidence="3">The sequence shown here is derived from an EMBL/GenBank/DDBJ whole genome shotgun (WGS) entry which is preliminary data.</text>
</comment>
<evidence type="ECO:0000313" key="3">
    <source>
        <dbReference type="EMBL" id="KAG0140597.1"/>
    </source>
</evidence>
<feature type="compositionally biased region" description="Polar residues" evidence="1">
    <location>
        <begin position="142"/>
        <end position="152"/>
    </location>
</feature>
<keyword evidence="4" id="KW-1185">Reference proteome</keyword>
<dbReference type="PROSITE" id="PS00028">
    <property type="entry name" value="ZINC_FINGER_C2H2_1"/>
    <property type="match status" value="1"/>
</dbReference>
<feature type="domain" description="C2H2-type" evidence="2">
    <location>
        <begin position="199"/>
        <end position="221"/>
    </location>
</feature>